<evidence type="ECO:0000313" key="2">
    <source>
        <dbReference type="WBParaSite" id="Gr19_v10_g15550.t1"/>
    </source>
</evidence>
<sequence>MDDVIRGIMDEVIRACVPYSPSRPMFVTWYGGGTMQQFSFTSGDSATVGRPANFQLFQRPSTRARTINAYSSGGFGKLNTK</sequence>
<evidence type="ECO:0000313" key="1">
    <source>
        <dbReference type="Proteomes" id="UP000887572"/>
    </source>
</evidence>
<dbReference type="Proteomes" id="UP000887572">
    <property type="component" value="Unplaced"/>
</dbReference>
<name>A0A914H9U8_GLORO</name>
<dbReference type="AlphaFoldDB" id="A0A914H9U8"/>
<proteinExistence type="predicted"/>
<dbReference type="WBParaSite" id="Gr19_v10_g15550.t1">
    <property type="protein sequence ID" value="Gr19_v10_g15550.t1"/>
    <property type="gene ID" value="Gr19_v10_g15550"/>
</dbReference>
<organism evidence="1 2">
    <name type="scientific">Globodera rostochiensis</name>
    <name type="common">Golden nematode worm</name>
    <name type="synonym">Heterodera rostochiensis</name>
    <dbReference type="NCBI Taxonomy" id="31243"/>
    <lineage>
        <taxon>Eukaryota</taxon>
        <taxon>Metazoa</taxon>
        <taxon>Ecdysozoa</taxon>
        <taxon>Nematoda</taxon>
        <taxon>Chromadorea</taxon>
        <taxon>Rhabditida</taxon>
        <taxon>Tylenchina</taxon>
        <taxon>Tylenchomorpha</taxon>
        <taxon>Tylenchoidea</taxon>
        <taxon>Heteroderidae</taxon>
        <taxon>Heteroderinae</taxon>
        <taxon>Globodera</taxon>
    </lineage>
</organism>
<protein>
    <submittedName>
        <fullName evidence="2">Uncharacterized protein</fullName>
    </submittedName>
</protein>
<accession>A0A914H9U8</accession>
<reference evidence="2" key="1">
    <citation type="submission" date="2022-11" db="UniProtKB">
        <authorList>
            <consortium name="WormBaseParasite"/>
        </authorList>
    </citation>
    <scope>IDENTIFICATION</scope>
</reference>
<keyword evidence="1" id="KW-1185">Reference proteome</keyword>